<sequence length="413" mass="47983">PDRLISEVASTSKNIEYSKINDKNQNKVIYGKFNPIELIKSQLPLRGRKIIYIAIFVILIFGSLIKYYKMGAGFCDSKLRENTENSLFEDNCIPCPPCTHCSKGKVNSCDEGFELVSSSIHWLKPFTSRCILDLNRERRAKEYTRLLKSIVFEEIGKNECECDHREFLLFQNLLILLRNKKLPLQDTDQNFKTFAQLALENLRSDDHVKVIDEWIGYKTNTYIVPKNPRRSLVCQIKTSLFKINSFVDWIKEHLSIITHAKYLGKICMQRPVLIIIIDMPTKLVEAHEKYKKQNYGMLTHIMFHGTKSLCDSQRFITNPRAGFCKSGCGVCGIMQEGNKIKYASNRRNMWFANSSSTSYNYCNTSLMYRCYSDKYYSTTNAMFVVDVVARYYESVLIVERDEAVIPKYLIIFQ</sequence>
<keyword evidence="2" id="KW-1185">Reference proteome</keyword>
<comment type="caution">
    <text evidence="1">The sequence shown here is derived from an EMBL/GenBank/DDBJ whole genome shotgun (WGS) entry which is preliminary data.</text>
</comment>
<organism evidence="1 2">
    <name type="scientific">Dentiscutata heterogama</name>
    <dbReference type="NCBI Taxonomy" id="1316150"/>
    <lineage>
        <taxon>Eukaryota</taxon>
        <taxon>Fungi</taxon>
        <taxon>Fungi incertae sedis</taxon>
        <taxon>Mucoromycota</taxon>
        <taxon>Glomeromycotina</taxon>
        <taxon>Glomeromycetes</taxon>
        <taxon>Diversisporales</taxon>
        <taxon>Gigasporaceae</taxon>
        <taxon>Dentiscutata</taxon>
    </lineage>
</organism>
<evidence type="ECO:0000313" key="1">
    <source>
        <dbReference type="EMBL" id="CAG8482638.1"/>
    </source>
</evidence>
<dbReference type="EMBL" id="CAJVPU010001505">
    <property type="protein sequence ID" value="CAG8482638.1"/>
    <property type="molecule type" value="Genomic_DNA"/>
</dbReference>
<proteinExistence type="predicted"/>
<protein>
    <submittedName>
        <fullName evidence="1">9469_t:CDS:1</fullName>
    </submittedName>
</protein>
<feature type="non-terminal residue" evidence="1">
    <location>
        <position position="1"/>
    </location>
</feature>
<evidence type="ECO:0000313" key="2">
    <source>
        <dbReference type="Proteomes" id="UP000789702"/>
    </source>
</evidence>
<name>A0ACA9KP58_9GLOM</name>
<dbReference type="Proteomes" id="UP000789702">
    <property type="component" value="Unassembled WGS sequence"/>
</dbReference>
<gene>
    <name evidence="1" type="ORF">DHETER_LOCUS2194</name>
</gene>
<accession>A0ACA9KP58</accession>
<reference evidence="1" key="1">
    <citation type="submission" date="2021-06" db="EMBL/GenBank/DDBJ databases">
        <authorList>
            <person name="Kallberg Y."/>
            <person name="Tangrot J."/>
            <person name="Rosling A."/>
        </authorList>
    </citation>
    <scope>NUCLEOTIDE SEQUENCE</scope>
    <source>
        <strain evidence="1">IL203A</strain>
    </source>
</reference>